<evidence type="ECO:0000313" key="3">
    <source>
        <dbReference type="Proteomes" id="UP000623467"/>
    </source>
</evidence>
<dbReference type="SUPFAM" id="SSF54001">
    <property type="entry name" value="Cysteine proteinases"/>
    <property type="match status" value="1"/>
</dbReference>
<reference evidence="2" key="1">
    <citation type="submission" date="2020-05" db="EMBL/GenBank/DDBJ databases">
        <title>Mycena genomes resolve the evolution of fungal bioluminescence.</title>
        <authorList>
            <person name="Tsai I.J."/>
        </authorList>
    </citation>
    <scope>NUCLEOTIDE SEQUENCE</scope>
    <source>
        <strain evidence="2">160909Yilan</strain>
    </source>
</reference>
<accession>A0A8H6Y7F7</accession>
<gene>
    <name evidence="2" type="ORF">MSAN_01375700</name>
</gene>
<proteinExistence type="inferred from homology"/>
<keyword evidence="3" id="KW-1185">Reference proteome</keyword>
<dbReference type="OrthoDB" id="10260017at2759"/>
<comment type="similarity">
    <text evidence="1">Belongs to the arylamine N-acetyltransferase family.</text>
</comment>
<dbReference type="InterPro" id="IPR038765">
    <property type="entry name" value="Papain-like_cys_pep_sf"/>
</dbReference>
<evidence type="ECO:0000313" key="2">
    <source>
        <dbReference type="EMBL" id="KAF7354623.1"/>
    </source>
</evidence>
<dbReference type="Proteomes" id="UP000623467">
    <property type="component" value="Unassembled WGS sequence"/>
</dbReference>
<dbReference type="PANTHER" id="PTHR11786">
    <property type="entry name" value="N-HYDROXYARYLAMINE O-ACETYLTRANSFERASE"/>
    <property type="match status" value="1"/>
</dbReference>
<evidence type="ECO:0000256" key="1">
    <source>
        <dbReference type="ARBA" id="ARBA00006547"/>
    </source>
</evidence>
<dbReference type="InterPro" id="IPR053710">
    <property type="entry name" value="Arylamine_NAT_domain_sf"/>
</dbReference>
<dbReference type="PANTHER" id="PTHR11786:SF0">
    <property type="entry name" value="ARYLAMINE N-ACETYLTRANSFERASE 4-RELATED"/>
    <property type="match status" value="1"/>
</dbReference>
<protein>
    <submittedName>
        <fullName evidence="2">Peptidase-S9 domain-containing protein</fullName>
    </submittedName>
</protein>
<comment type="caution">
    <text evidence="2">The sequence shown here is derived from an EMBL/GenBank/DDBJ whole genome shotgun (WGS) entry which is preliminary data.</text>
</comment>
<organism evidence="2 3">
    <name type="scientific">Mycena sanguinolenta</name>
    <dbReference type="NCBI Taxonomy" id="230812"/>
    <lineage>
        <taxon>Eukaryota</taxon>
        <taxon>Fungi</taxon>
        <taxon>Dikarya</taxon>
        <taxon>Basidiomycota</taxon>
        <taxon>Agaricomycotina</taxon>
        <taxon>Agaricomycetes</taxon>
        <taxon>Agaricomycetidae</taxon>
        <taxon>Agaricales</taxon>
        <taxon>Marasmiineae</taxon>
        <taxon>Mycenaceae</taxon>
        <taxon>Mycena</taxon>
    </lineage>
</organism>
<dbReference type="AlphaFoldDB" id="A0A8H6Y7F7"/>
<sequence>MAWPPDPYVQPKLNRAEAGAYLERIKLPSTLLDSPPSLSLLSTLFLSHLEQIPKDTTPLHVPEAQWNGPSTPIKLSSAFTNMPLGASAFDRIIHENKGAFCFSINATFASFLRYFGFTVSELVGRSFKSLGNDPTTHPDGWKWGTLTHQLLVAGWPDSAERYLVDGAWGPGNLAKPIKLTTDPAGETIIGLNEFEAYRLVYETIPLSPNMTPPVDNFPGYTLYRRFAPIGTAHTLPITANSPGYWSPLFHFLLISVPPADFMLYHHFSASHEMASFTAFWLITRIIPGSGGARRSMMYAEKEGQGKRAKVYTTGGPEGRGSDEGRDVEWVEMETGPMKEYLTKEFGFKF</sequence>
<name>A0A8H6Y7F7_9AGAR</name>
<dbReference type="EMBL" id="JACAZH010000011">
    <property type="protein sequence ID" value="KAF7354623.1"/>
    <property type="molecule type" value="Genomic_DNA"/>
</dbReference>
<dbReference type="InterPro" id="IPR001447">
    <property type="entry name" value="Arylamine_N-AcTrfase"/>
</dbReference>
<dbReference type="GO" id="GO:0016407">
    <property type="term" value="F:acetyltransferase activity"/>
    <property type="evidence" value="ECO:0007669"/>
    <property type="project" value="InterPro"/>
</dbReference>
<dbReference type="Pfam" id="PF00797">
    <property type="entry name" value="Acetyltransf_2"/>
    <property type="match status" value="1"/>
</dbReference>
<dbReference type="Gene3D" id="3.30.2140.20">
    <property type="match status" value="1"/>
</dbReference>